<evidence type="ECO:0000313" key="3">
    <source>
        <dbReference type="Proteomes" id="UP001302059"/>
    </source>
</evidence>
<dbReference type="EMBL" id="JASNGB010000013">
    <property type="protein sequence ID" value="MDL2343146.1"/>
    <property type="molecule type" value="Genomic_DNA"/>
</dbReference>
<keyword evidence="1" id="KW-1133">Transmembrane helix</keyword>
<sequence>MSVPEPLPPRERRGWRSRWRQLQRLPLALVFASLLAALGIVQLSFQLGNLIYRTATWSAETQETRQRIRALERDVRVLRDAEAAALDPAYLEVLARCQGFVGETEELVVAGNAPDVPGEVCNTLRLP</sequence>
<reference evidence="2 3" key="1">
    <citation type="submission" date="2023-05" db="EMBL/GenBank/DDBJ databases">
        <authorList>
            <person name="Gao F."/>
        </authorList>
    </citation>
    <scope>NUCLEOTIDE SEQUENCE [LARGE SCALE GENOMIC DNA]</scope>
    <source>
        <strain evidence="2 3">MIMF12</strain>
    </source>
</reference>
<evidence type="ECO:0000313" key="2">
    <source>
        <dbReference type="EMBL" id="MDL2343146.1"/>
    </source>
</evidence>
<protein>
    <submittedName>
        <fullName evidence="2">Cell division protein FtsB</fullName>
    </submittedName>
</protein>
<name>A0ABT7JDL7_9DEIO</name>
<proteinExistence type="predicted"/>
<keyword evidence="1" id="KW-0812">Transmembrane</keyword>
<dbReference type="RefSeq" id="WP_285521248.1">
    <property type="nucleotide sequence ID" value="NZ_JASNGB010000013.1"/>
</dbReference>
<feature type="transmembrane region" description="Helical" evidence="1">
    <location>
        <begin position="25"/>
        <end position="45"/>
    </location>
</feature>
<keyword evidence="1" id="KW-0472">Membrane</keyword>
<keyword evidence="2" id="KW-0131">Cell cycle</keyword>
<accession>A0ABT7JDL7</accession>
<comment type="caution">
    <text evidence="2">The sequence shown here is derived from an EMBL/GenBank/DDBJ whole genome shotgun (WGS) entry which is preliminary data.</text>
</comment>
<dbReference type="GO" id="GO:0051301">
    <property type="term" value="P:cell division"/>
    <property type="evidence" value="ECO:0007669"/>
    <property type="project" value="UniProtKB-KW"/>
</dbReference>
<evidence type="ECO:0000256" key="1">
    <source>
        <dbReference type="SAM" id="Phobius"/>
    </source>
</evidence>
<keyword evidence="3" id="KW-1185">Reference proteome</keyword>
<dbReference type="Proteomes" id="UP001302059">
    <property type="component" value="Unassembled WGS sequence"/>
</dbReference>
<gene>
    <name evidence="2" type="ORF">QOL99_03175</name>
</gene>
<keyword evidence="2" id="KW-0132">Cell division</keyword>
<organism evidence="2 3">
    <name type="scientific">Deinococcus rhizophilus</name>
    <dbReference type="NCBI Taxonomy" id="3049544"/>
    <lineage>
        <taxon>Bacteria</taxon>
        <taxon>Thermotogati</taxon>
        <taxon>Deinococcota</taxon>
        <taxon>Deinococci</taxon>
        <taxon>Deinococcales</taxon>
        <taxon>Deinococcaceae</taxon>
        <taxon>Deinococcus</taxon>
    </lineage>
</organism>